<comment type="caution">
    <text evidence="13">The sequence shown here is derived from an EMBL/GenBank/DDBJ whole genome shotgun (WGS) entry which is preliminary data.</text>
</comment>
<keyword evidence="6" id="KW-0227">DNA damage</keyword>
<comment type="subcellular location">
    <subcellularLocation>
        <location evidence="2">Cytoplasm</location>
    </subcellularLocation>
    <subcellularLocation>
        <location evidence="1">Nucleus speckle</location>
    </subcellularLocation>
</comment>
<dbReference type="Pfam" id="PF16507">
    <property type="entry name" value="HEAT_PSME4_mid"/>
    <property type="match status" value="2"/>
</dbReference>
<keyword evidence="4" id="KW-0963">Cytoplasm</keyword>
<feature type="domain" description="Proteasome activator complex subunit 4-like HEAT repeat-like" evidence="12">
    <location>
        <begin position="1495"/>
        <end position="1612"/>
    </location>
</feature>
<dbReference type="GO" id="GO:0016607">
    <property type="term" value="C:nuclear speck"/>
    <property type="evidence" value="ECO:0007669"/>
    <property type="project" value="UniProtKB-SubCell"/>
</dbReference>
<dbReference type="InterPro" id="IPR032430">
    <property type="entry name" value="Blm10_mid"/>
</dbReference>
<evidence type="ECO:0000313" key="14">
    <source>
        <dbReference type="Proteomes" id="UP001515480"/>
    </source>
</evidence>
<dbReference type="GO" id="GO:0006281">
    <property type="term" value="P:DNA repair"/>
    <property type="evidence" value="ECO:0007669"/>
    <property type="project" value="UniProtKB-KW"/>
</dbReference>
<dbReference type="GO" id="GO:0070628">
    <property type="term" value="F:proteasome binding"/>
    <property type="evidence" value="ECO:0007669"/>
    <property type="project" value="InterPro"/>
</dbReference>
<sequence>MAQPWSLANSLNGALPYANVLQHESDTGFMLGLEGLRDAIALGDVHRGAKFHMAAITRHLQLRHKLPDALRAELIGLVFRLVVHDAPVPVRVRVRWCSLLERLLRRGKHLSLSLPCEPMLQLLLRLSWPRLRAHEFVNRSTWHHYVQALARCAACCARHFVCGASGRILAAVEPLLCAQDGAMVRVPRSVEWDSLFIQLLKRHMKDVFYGRAEAVPLTRELHVVYSRTLLLLNLPGGSSQIRPSGIQFPPRSSSLIPDSVGYQSALRASARLMILALQPVTRHQERELPVEALAGGDDAEVWAEAHAEADALEEQQDPSASAWEMLRQMARCIEPYLHPSNSGNYTPALFELLQALCQYLSWRVCAERSGVAKTAKEHHLTEADVGAVVVLLLPLVTQSLYAKSRMMASIAQSSLNYLAHLAPAYAVTATHQTPMALQALALLTPLWLGLSQVHTAALLGSTGHVLIGADGSLEGSAPGGLVGTLTVIANGPVFFMEALEMALPGIDANDIDKMTSTLRVFEQLLTTLPIASSAWATEEGVEPIDRRQMEDLGLLERDAFCEKLLQAGAHSALAALEQQEQAAQTLASWLPEFAQLLLDKMIDSIDHLEQMSKRRSSETVSQRVLLFQWRCTTKLLWQQMDEQVFSSLLPRLTLLITRTPLLDKMKHVGALMEAAVLARPAHALSALLPACVSALLLPNKSAEAHPELRALSTSEIRWWLQLMAHMVRAAGEAVLPHIPDLRRVLTATSHHTERKVQKAAYKLRRRLLSCLLATYATDFRSLPPAVWRCPQMRRQHWKYWGWTHSPSMATGRAGAVAMRWHVPSPAEVAAALELMDGSIRRAEAFVEKVTSADVSAGSGAPVADGAAGDSAAFASGKSVDGQVRCCLLELRAIVKGAIPHIDECAANDDEKRKAGHIERIELPDDEQYGEDGLAMANDRGHPALPKLQSLVGHSGKVKIALPVVSPLISVLAKIAALLAPSESIKNTLQLLRVVKALVNERNSSLALRDQLVRYVHRAYAMRGCGRHRDAPRTLLAKKVQLRHEHRVAGSTFGIALRYPALLQLIALQLKLSTHHYSRVRRLAQSGFTSSVRHHPWLTRRYVRGIISMLPDPTIDSYQSKGAVYLLSSNSILRRVLQDWTLFSQLLVALCNAHDHQRPKDQQRLRALFSCMIDSCGPPPLVFDFAPIGAVEGMEAPPHDVAGREAVVEALQRFYARISARNENARKSAFTLLLHHISVDPLAEGAAADGAAAGGVAHDTPMAAMLAALKAGEAIAAGQPQTAESALQMLTRLRQMPTGGAKGEQHWSRELCALCSLSLLPRAVGDERHALSLRMAHGLCSPTAAVRKVCRSVLSTLLVPPRVVALEKAASSPPLTTWELPSSDAEWDSCNLQDILSHGWASLEHYQLKATATAADAADMELGEETDNLLMDGSFFAQVLQWCVADHHEADSSAGHPMSVQALIAQSRQAQDAISSALRGGTPYPWASSFGMQGKNFTVQRAQLFKGIAAHYGRARALPAMLPEVLKLLADPKRDAQACVAEVVAGLVRGAGQWPLSDQKELWAELREPLRKCLRTCSIESLTDWQSCLRFCAYNRDPRRILWLVELLVQAAEDALDRSAGSSTSTETSLAQANTLRFLAPLLVELSWKGLPLIRQLLRGRVMRTWATHPYKQVREEVGCLLALALHAAEPQPPACPELAAGLHAETTDFIEHLIAQCRVPREMQLLKAVGQPGGRDSPSDSFLEPEDEAERGSARAARECLIKLITFSMLQGRAQVLTRHLPNLLPVVLVTAASNQQPDLSNAAKSCATLLAHTPLDSGLLSSVLTQLRHVVSGSSWHLRGSVIIPLQLLAFRSQFFSNADEHRDQFRGLLLQLMSDAQQEVREAASMVVSGFVRLHGSTERQRTLEWVLKHVQRGASLTDRHGGVLALSALVMLAPYGVPGWLPEVLELLAAFFKEPQPIKRTVTKTFADFKRTHQDNWSAHKARFTSEQQEIIMDMLDPPSFYA</sequence>
<dbReference type="SUPFAM" id="SSF48371">
    <property type="entry name" value="ARM repeat"/>
    <property type="match status" value="2"/>
</dbReference>
<keyword evidence="8" id="KW-0539">Nucleus</keyword>
<keyword evidence="5" id="KW-0677">Repeat</keyword>
<evidence type="ECO:0000256" key="3">
    <source>
        <dbReference type="ARBA" id="ARBA00005739"/>
    </source>
</evidence>
<evidence type="ECO:0000259" key="12">
    <source>
        <dbReference type="Pfam" id="PF23096"/>
    </source>
</evidence>
<dbReference type="InterPro" id="IPR021843">
    <property type="entry name" value="PSME4_C"/>
</dbReference>
<comment type="similarity">
    <text evidence="3">Belongs to the BLM10 family.</text>
</comment>
<dbReference type="GO" id="GO:0005829">
    <property type="term" value="C:cytosol"/>
    <property type="evidence" value="ECO:0007669"/>
    <property type="project" value="TreeGrafter"/>
</dbReference>
<dbReference type="GO" id="GO:0010499">
    <property type="term" value="P:proteasomal ubiquitin-independent protein catabolic process"/>
    <property type="evidence" value="ECO:0007669"/>
    <property type="project" value="TreeGrafter"/>
</dbReference>
<evidence type="ECO:0000256" key="1">
    <source>
        <dbReference type="ARBA" id="ARBA00004324"/>
    </source>
</evidence>
<dbReference type="GO" id="GO:0016504">
    <property type="term" value="F:peptidase activator activity"/>
    <property type="evidence" value="ECO:0007669"/>
    <property type="project" value="InterPro"/>
</dbReference>
<evidence type="ECO:0008006" key="15">
    <source>
        <dbReference type="Google" id="ProtNLM"/>
    </source>
</evidence>
<keyword evidence="14" id="KW-1185">Reference proteome</keyword>
<feature type="region of interest" description="Disordered" evidence="9">
    <location>
        <begin position="1729"/>
        <end position="1749"/>
    </location>
</feature>
<feature type="domain" description="Proteasome activator Blm10 middle HEAT repeats region" evidence="11">
    <location>
        <begin position="496"/>
        <end position="852"/>
    </location>
</feature>
<evidence type="ECO:0000259" key="10">
    <source>
        <dbReference type="Pfam" id="PF11919"/>
    </source>
</evidence>
<dbReference type="Gene3D" id="1.25.10.10">
    <property type="entry name" value="Leucine-rich Repeat Variant"/>
    <property type="match status" value="1"/>
</dbReference>
<dbReference type="InterPro" id="IPR055455">
    <property type="entry name" value="HEAT_PSME4"/>
</dbReference>
<protein>
    <recommendedName>
        <fullName evidence="15">Proteasome activator complex subunit 4 C-terminal domain-containing protein</fullName>
    </recommendedName>
</protein>
<dbReference type="Pfam" id="PF11919">
    <property type="entry name" value="PSME4_C"/>
    <property type="match status" value="1"/>
</dbReference>
<evidence type="ECO:0000256" key="4">
    <source>
        <dbReference type="ARBA" id="ARBA00022490"/>
    </source>
</evidence>
<evidence type="ECO:0000256" key="5">
    <source>
        <dbReference type="ARBA" id="ARBA00022737"/>
    </source>
</evidence>
<evidence type="ECO:0000256" key="6">
    <source>
        <dbReference type="ARBA" id="ARBA00022763"/>
    </source>
</evidence>
<evidence type="ECO:0000256" key="9">
    <source>
        <dbReference type="SAM" id="MobiDB-lite"/>
    </source>
</evidence>
<dbReference type="PANTHER" id="PTHR32170">
    <property type="entry name" value="PROTEASOME ACTIVATOR COMPLEX SUBUNIT 4"/>
    <property type="match status" value="1"/>
</dbReference>
<accession>A0AB34JT07</accession>
<evidence type="ECO:0000256" key="2">
    <source>
        <dbReference type="ARBA" id="ARBA00004496"/>
    </source>
</evidence>
<dbReference type="InterPro" id="IPR016024">
    <property type="entry name" value="ARM-type_fold"/>
</dbReference>
<reference evidence="13 14" key="1">
    <citation type="journal article" date="2024" name="Science">
        <title>Giant polyketide synthase enzymes in the biosynthesis of giant marine polyether toxins.</title>
        <authorList>
            <person name="Fallon T.R."/>
            <person name="Shende V.V."/>
            <person name="Wierzbicki I.H."/>
            <person name="Pendleton A.L."/>
            <person name="Watervoot N.F."/>
            <person name="Auber R.P."/>
            <person name="Gonzalez D.J."/>
            <person name="Wisecaver J.H."/>
            <person name="Moore B.S."/>
        </authorList>
    </citation>
    <scope>NUCLEOTIDE SEQUENCE [LARGE SCALE GENOMIC DNA]</scope>
    <source>
        <strain evidence="13 14">12B1</strain>
    </source>
</reference>
<gene>
    <name evidence="13" type="ORF">AB1Y20_019861</name>
</gene>
<dbReference type="Pfam" id="PF23096">
    <property type="entry name" value="HEAT_PSME4"/>
    <property type="match status" value="1"/>
</dbReference>
<feature type="domain" description="Proteasome activator complex subunit 4 C-terminal" evidence="10">
    <location>
        <begin position="1921"/>
        <end position="2006"/>
    </location>
</feature>
<dbReference type="EMBL" id="JBGBPQ010000004">
    <property type="protein sequence ID" value="KAL1524985.1"/>
    <property type="molecule type" value="Genomic_DNA"/>
</dbReference>
<proteinExistence type="inferred from homology"/>
<keyword evidence="7" id="KW-0234">DNA repair</keyword>
<organism evidence="13 14">
    <name type="scientific">Prymnesium parvum</name>
    <name type="common">Toxic golden alga</name>
    <dbReference type="NCBI Taxonomy" id="97485"/>
    <lineage>
        <taxon>Eukaryota</taxon>
        <taxon>Haptista</taxon>
        <taxon>Haptophyta</taxon>
        <taxon>Prymnesiophyceae</taxon>
        <taxon>Prymnesiales</taxon>
        <taxon>Prymnesiaceae</taxon>
        <taxon>Prymnesium</taxon>
    </lineage>
</organism>
<evidence type="ECO:0000259" key="11">
    <source>
        <dbReference type="Pfam" id="PF16507"/>
    </source>
</evidence>
<name>A0AB34JT07_PRYPA</name>
<evidence type="ECO:0000256" key="8">
    <source>
        <dbReference type="ARBA" id="ARBA00023242"/>
    </source>
</evidence>
<dbReference type="PANTHER" id="PTHR32170:SF3">
    <property type="entry name" value="PROTEASOME ACTIVATOR COMPLEX SUBUNIT 4"/>
    <property type="match status" value="1"/>
</dbReference>
<dbReference type="Proteomes" id="UP001515480">
    <property type="component" value="Unassembled WGS sequence"/>
</dbReference>
<feature type="domain" description="Proteasome activator Blm10 middle HEAT repeats region" evidence="11">
    <location>
        <begin position="326"/>
        <end position="426"/>
    </location>
</feature>
<dbReference type="InterPro" id="IPR035309">
    <property type="entry name" value="PSME4"/>
</dbReference>
<evidence type="ECO:0000313" key="13">
    <source>
        <dbReference type="EMBL" id="KAL1524985.1"/>
    </source>
</evidence>
<dbReference type="InterPro" id="IPR011989">
    <property type="entry name" value="ARM-like"/>
</dbReference>
<evidence type="ECO:0000256" key="7">
    <source>
        <dbReference type="ARBA" id="ARBA00023204"/>
    </source>
</evidence>